<evidence type="ECO:0008006" key="4">
    <source>
        <dbReference type="Google" id="ProtNLM"/>
    </source>
</evidence>
<comment type="caution">
    <text evidence="2">The sequence shown here is derived from an EMBL/GenBank/DDBJ whole genome shotgun (WGS) entry which is preliminary data.</text>
</comment>
<organism evidence="2 3">
    <name type="scientific">Microterricola pindariensis</name>
    <dbReference type="NCBI Taxonomy" id="478010"/>
    <lineage>
        <taxon>Bacteria</taxon>
        <taxon>Bacillati</taxon>
        <taxon>Actinomycetota</taxon>
        <taxon>Actinomycetes</taxon>
        <taxon>Micrococcales</taxon>
        <taxon>Microbacteriaceae</taxon>
        <taxon>Microterricola</taxon>
    </lineage>
</organism>
<protein>
    <recommendedName>
        <fullName evidence="4">Protein kinase domain-containing protein</fullName>
    </recommendedName>
</protein>
<name>A0ABX5ASJ1_9MICO</name>
<feature type="region of interest" description="Disordered" evidence="1">
    <location>
        <begin position="331"/>
        <end position="357"/>
    </location>
</feature>
<dbReference type="SUPFAM" id="SSF56112">
    <property type="entry name" value="Protein kinase-like (PK-like)"/>
    <property type="match status" value="1"/>
</dbReference>
<accession>A0ABX5ASJ1</accession>
<evidence type="ECO:0000313" key="3">
    <source>
        <dbReference type="Proteomes" id="UP000237755"/>
    </source>
</evidence>
<dbReference type="EMBL" id="MPZN01000087">
    <property type="protein sequence ID" value="PPL14577.1"/>
    <property type="molecule type" value="Genomic_DNA"/>
</dbReference>
<dbReference type="RefSeq" id="WP_104477466.1">
    <property type="nucleotide sequence ID" value="NZ_MPZN01000087.1"/>
</dbReference>
<evidence type="ECO:0000313" key="2">
    <source>
        <dbReference type="EMBL" id="PPL14577.1"/>
    </source>
</evidence>
<dbReference type="Gene3D" id="1.10.510.10">
    <property type="entry name" value="Transferase(Phosphotransferase) domain 1"/>
    <property type="match status" value="1"/>
</dbReference>
<evidence type="ECO:0000256" key="1">
    <source>
        <dbReference type="SAM" id="MobiDB-lite"/>
    </source>
</evidence>
<dbReference type="Proteomes" id="UP000237755">
    <property type="component" value="Unassembled WGS sequence"/>
</dbReference>
<feature type="region of interest" description="Disordered" evidence="1">
    <location>
        <begin position="251"/>
        <end position="281"/>
    </location>
</feature>
<reference evidence="2 3" key="1">
    <citation type="journal article" date="2008" name="Int. J. Syst. Evol. Microbiol.">
        <title>Leifsonia pindariensis sp. nov., isolated from the Pindari glacier of the Indian Himalayas, and emended description of the genus Leifsonia.</title>
        <authorList>
            <person name="Reddy G.S."/>
            <person name="Prabagaran S.R."/>
            <person name="Shivaji S."/>
        </authorList>
    </citation>
    <scope>NUCLEOTIDE SEQUENCE [LARGE SCALE GENOMIC DNA]</scope>
    <source>
        <strain evidence="2 3">PON 10</strain>
    </source>
</reference>
<feature type="compositionally biased region" description="Pro residues" evidence="1">
    <location>
        <begin position="337"/>
        <end position="350"/>
    </location>
</feature>
<proteinExistence type="predicted"/>
<keyword evidence="3" id="KW-1185">Reference proteome</keyword>
<gene>
    <name evidence="2" type="ORF">GY24_15960</name>
</gene>
<dbReference type="InterPro" id="IPR011009">
    <property type="entry name" value="Kinase-like_dom_sf"/>
</dbReference>
<sequence length="475" mass="48491">MDAPAASGARGGADAAAPAHLAGYRVIRRLAVGRSAAVYLGHADAGPLALRVFHAGADAERVDREIAVLCGLPPGVAAPLHDVLTLPDGRICLVLERDDGPSLAEFLAERGHIRAGEAVTILAPLAVALDRLHRHGWSHGAVDAGAVRFDAAGRAHLAGWAEASPLATGAERTRVLRAEYAGLAAVARLVCGAVDAGSAAPHEVQELLDWLGERVAAHPFLSCAAEFERRLFGLARPLAVRLGRPDADPRGHAGVPLRLAGQPLRPAAEGADEPNRPPAARWRGWALPDGLAGALRDRLNAHRWPVVVAAALAGALFVLAITLLPPGGDGSAAVAPTPAPAAPATEPPPAGAAAQAGVEAGVEAEPVAAAARLLARREGCFRESSLLCLDGVLDPGGPLAVTDAALIRRAQLGGAVLLPDAVDPASLSLVEQNGGAALLALTTGGRGEAGDNAKPASLLMIRGEAGWLLRELFDY</sequence>